<dbReference type="EMBL" id="RBQB01000343">
    <property type="protein sequence ID" value="RMO80182.1"/>
    <property type="molecule type" value="Genomic_DNA"/>
</dbReference>
<evidence type="ECO:0000313" key="3">
    <source>
        <dbReference type="Proteomes" id="UP000279372"/>
    </source>
</evidence>
<reference evidence="2 3" key="1">
    <citation type="submission" date="2018-08" db="EMBL/GenBank/DDBJ databases">
        <title>Recombination of ecologically and evolutionarily significant loci maintains genetic cohesion in the Pseudomonas syringae species complex.</title>
        <authorList>
            <person name="Dillon M."/>
            <person name="Thakur S."/>
            <person name="Almeida R.N.D."/>
            <person name="Weir B.S."/>
            <person name="Guttman D.S."/>
        </authorList>
    </citation>
    <scope>NUCLEOTIDE SEQUENCE [LARGE SCALE GENOMIC DNA]</scope>
    <source>
        <strain evidence="2 3">ICMP 8902</strain>
    </source>
</reference>
<proteinExistence type="predicted"/>
<evidence type="ECO:0000313" key="2">
    <source>
        <dbReference type="EMBL" id="RMO80182.1"/>
    </source>
</evidence>
<evidence type="ECO:0000256" key="1">
    <source>
        <dbReference type="SAM" id="Phobius"/>
    </source>
</evidence>
<dbReference type="AlphaFoldDB" id="A0A3M3YCK1"/>
<gene>
    <name evidence="2" type="ORF">ALQ33_102061</name>
</gene>
<protein>
    <submittedName>
        <fullName evidence="2">Uncharacterized protein</fullName>
    </submittedName>
</protein>
<feature type="transmembrane region" description="Helical" evidence="1">
    <location>
        <begin position="6"/>
        <end position="27"/>
    </location>
</feature>
<keyword evidence="1" id="KW-1133">Transmembrane helix</keyword>
<keyword evidence="1" id="KW-0812">Transmembrane</keyword>
<comment type="caution">
    <text evidence="2">The sequence shown here is derived from an EMBL/GenBank/DDBJ whole genome shotgun (WGS) entry which is preliminary data.</text>
</comment>
<sequence length="37" mass="4159">MLKWLLAVRLTRLLAGILVLNALHIAFDGLEEKALSR</sequence>
<dbReference type="Proteomes" id="UP000279372">
    <property type="component" value="Unassembled WGS sequence"/>
</dbReference>
<keyword evidence="1" id="KW-0472">Membrane</keyword>
<accession>A0A3M3YCK1</accession>
<name>A0A3M3YCK1_9PSED</name>
<organism evidence="2 3">
    <name type="scientific">Pseudomonas syringae pv. philadelphi</name>
    <dbReference type="NCBI Taxonomy" id="251706"/>
    <lineage>
        <taxon>Bacteria</taxon>
        <taxon>Pseudomonadati</taxon>
        <taxon>Pseudomonadota</taxon>
        <taxon>Gammaproteobacteria</taxon>
        <taxon>Pseudomonadales</taxon>
        <taxon>Pseudomonadaceae</taxon>
        <taxon>Pseudomonas</taxon>
    </lineage>
</organism>